<dbReference type="Proteomes" id="UP001162992">
    <property type="component" value="Chromosome 22"/>
</dbReference>
<sequence>MDTYRMIMDRVANAQKELHTRKPVGAAIRQQGSASSIIPDYANLFDRYPEVLSMLGSSSGYNQSPAGGYISPFADIFSTKAQNNPTSLFSLPTAFAATVPQGETIPEAVSYPPETQSNPFLQENPLLTADLMDLIRESYTKICQSFKFFGLKFNERQLEYLVNNLLQPAIETTLPRLEKLDPDAFTRCSPVLTEFLFLIKTVEMVVDCCKDSNWWIHALTRADGGMDFSFLSYELLKCISLLEIVYAHVTNSEQDYVLNLVSFTLEDEESVIQTMHKPGEPDVRNIDTRKLQVLCDEVIHTHTTVRGAGFIDKEKFPVAKILSARISQSGAGRIDQQNSSFTIQDYLWIPPEQLAWQKPLGQGAYGTVHEVQWLGNRFAGKLFQTADNESFKREAAILSTLQHCCIVQLWGCCIDDKLNTCTLLVDLMTQDLFDFMEERASAAPGRSPPISYLVAVSIMLHIAEGMRYLHKRGVMHRDLKAKNVLVEPFHPLPMSANDVGFVWVKVCDFGMAKTKLASSNFSSPHVGTNYWRAPEVFKDEALHKKYTKKADVYSFAMTCAEILTAKPPFNQILNKDLYRLITAEGMRPSLPSSCPRYLAAYLQRCWATDPSHRPPFSEICRMLRHLKGLLIRGGSDDDSLFSCATEIDLEEMAKHLGVEWCISECLKCGKVSREVIVRFLVKASTNEHFTSNPDLRKALVRIGNRLSNWRGSKHEFQQAIVLFRIGARLGSAEAQWKLGLFLELGLGAEKDEEEAVRLYLEEAAEQEHANAYVDLGRCFDCGRGVQLSDKMASFYWGRAVKHQIKTGKAIQCVTELIAIVANCSDQNLCEIAAVRLWELSIRCRVGREILAGPNNINITPMVAALADPNTLDIGKHMITLMLPNLAMEIDIGSSILKAGGLAALVNFLNTKGIQNYRWRSGIVTAFEKLFKTNTGAARTEAVESGIIPSLLACLRHDPEPAATLLIQCLQANTAKAWLSKHKDVVMAIFRVQSTAPGVSSMHATQMRKELSFLGFDMLY</sequence>
<dbReference type="EMBL" id="CM055113">
    <property type="protein sequence ID" value="KAJ7516205.1"/>
    <property type="molecule type" value="Genomic_DNA"/>
</dbReference>
<proteinExistence type="predicted"/>
<accession>A0ACC2AF55</accession>
<reference evidence="2" key="1">
    <citation type="journal article" date="2024" name="Proc. Natl. Acad. Sci. U.S.A.">
        <title>Extraordinary preservation of gene collinearity over three hundred million years revealed in homosporous lycophytes.</title>
        <authorList>
            <person name="Li C."/>
            <person name="Wickell D."/>
            <person name="Kuo L.Y."/>
            <person name="Chen X."/>
            <person name="Nie B."/>
            <person name="Liao X."/>
            <person name="Peng D."/>
            <person name="Ji J."/>
            <person name="Jenkins J."/>
            <person name="Williams M."/>
            <person name="Shu S."/>
            <person name="Plott C."/>
            <person name="Barry K."/>
            <person name="Rajasekar S."/>
            <person name="Grimwood J."/>
            <person name="Han X."/>
            <person name="Sun S."/>
            <person name="Hou Z."/>
            <person name="He W."/>
            <person name="Dai G."/>
            <person name="Sun C."/>
            <person name="Schmutz J."/>
            <person name="Leebens-Mack J.H."/>
            <person name="Li F.W."/>
            <person name="Wang L."/>
        </authorList>
    </citation>
    <scope>NUCLEOTIDE SEQUENCE [LARGE SCALE GENOMIC DNA]</scope>
    <source>
        <strain evidence="2">cv. PW_Plant_1</strain>
    </source>
</reference>
<protein>
    <submittedName>
        <fullName evidence="1">Uncharacterized protein</fullName>
    </submittedName>
</protein>
<name>A0ACC2AF55_DIPCM</name>
<organism evidence="1 2">
    <name type="scientific">Diphasiastrum complanatum</name>
    <name type="common">Issler's clubmoss</name>
    <name type="synonym">Lycopodium complanatum</name>
    <dbReference type="NCBI Taxonomy" id="34168"/>
    <lineage>
        <taxon>Eukaryota</taxon>
        <taxon>Viridiplantae</taxon>
        <taxon>Streptophyta</taxon>
        <taxon>Embryophyta</taxon>
        <taxon>Tracheophyta</taxon>
        <taxon>Lycopodiopsida</taxon>
        <taxon>Lycopodiales</taxon>
        <taxon>Lycopodiaceae</taxon>
        <taxon>Lycopodioideae</taxon>
        <taxon>Diphasiastrum</taxon>
    </lineage>
</organism>
<evidence type="ECO:0000313" key="1">
    <source>
        <dbReference type="EMBL" id="KAJ7516205.1"/>
    </source>
</evidence>
<comment type="caution">
    <text evidence="1">The sequence shown here is derived from an EMBL/GenBank/DDBJ whole genome shotgun (WGS) entry which is preliminary data.</text>
</comment>
<gene>
    <name evidence="1" type="ORF">O6H91_22G047100</name>
</gene>
<evidence type="ECO:0000313" key="2">
    <source>
        <dbReference type="Proteomes" id="UP001162992"/>
    </source>
</evidence>
<keyword evidence="2" id="KW-1185">Reference proteome</keyword>